<accession>A0ABW5N8Z1</accession>
<dbReference type="InterPro" id="IPR003439">
    <property type="entry name" value="ABC_transporter-like_ATP-bd"/>
</dbReference>
<dbReference type="InterPro" id="IPR027417">
    <property type="entry name" value="P-loop_NTPase"/>
</dbReference>
<dbReference type="SUPFAM" id="SSF52540">
    <property type="entry name" value="P-loop containing nucleoside triphosphate hydrolases"/>
    <property type="match status" value="1"/>
</dbReference>
<evidence type="ECO:0000256" key="8">
    <source>
        <dbReference type="ARBA" id="ARBA00023136"/>
    </source>
</evidence>
<keyword evidence="3" id="KW-0410">Iron transport</keyword>
<evidence type="ECO:0000256" key="3">
    <source>
        <dbReference type="ARBA" id="ARBA00022496"/>
    </source>
</evidence>
<keyword evidence="11" id="KW-1185">Reference proteome</keyword>
<keyword evidence="8" id="KW-0472">Membrane</keyword>
<evidence type="ECO:0000256" key="2">
    <source>
        <dbReference type="ARBA" id="ARBA00022475"/>
    </source>
</evidence>
<proteinExistence type="predicted"/>
<dbReference type="PROSITE" id="PS50893">
    <property type="entry name" value="ABC_TRANSPORTER_2"/>
    <property type="match status" value="1"/>
</dbReference>
<dbReference type="GO" id="GO:0005524">
    <property type="term" value="F:ATP binding"/>
    <property type="evidence" value="ECO:0007669"/>
    <property type="project" value="UniProtKB-KW"/>
</dbReference>
<keyword evidence="1" id="KW-0813">Transport</keyword>
<gene>
    <name evidence="10" type="ORF">ACFSTE_10660</name>
</gene>
<name>A0ABW5N8Z1_9FLAO</name>
<dbReference type="InterPro" id="IPR003593">
    <property type="entry name" value="AAA+_ATPase"/>
</dbReference>
<dbReference type="SMART" id="SM00382">
    <property type="entry name" value="AAA"/>
    <property type="match status" value="1"/>
</dbReference>
<dbReference type="EMBL" id="JBHULX010000017">
    <property type="protein sequence ID" value="MFD2591286.1"/>
    <property type="molecule type" value="Genomic_DNA"/>
</dbReference>
<keyword evidence="6" id="KW-0408">Iron</keyword>
<dbReference type="PANTHER" id="PTHR42781:SF4">
    <property type="entry name" value="SPERMIDINE_PUTRESCINE IMPORT ATP-BINDING PROTEIN POTA"/>
    <property type="match status" value="1"/>
</dbReference>
<feature type="domain" description="ABC transporter" evidence="9">
    <location>
        <begin position="4"/>
        <end position="236"/>
    </location>
</feature>
<dbReference type="RefSeq" id="WP_378256396.1">
    <property type="nucleotide sequence ID" value="NZ_JBHSJV010000001.1"/>
</dbReference>
<dbReference type="CDD" id="cd03259">
    <property type="entry name" value="ABC_Carb_Solutes_like"/>
    <property type="match status" value="1"/>
</dbReference>
<evidence type="ECO:0000256" key="1">
    <source>
        <dbReference type="ARBA" id="ARBA00022448"/>
    </source>
</evidence>
<dbReference type="Gene3D" id="3.40.50.300">
    <property type="entry name" value="P-loop containing nucleotide triphosphate hydrolases"/>
    <property type="match status" value="1"/>
</dbReference>
<dbReference type="PANTHER" id="PTHR42781">
    <property type="entry name" value="SPERMIDINE/PUTRESCINE IMPORT ATP-BINDING PROTEIN POTA"/>
    <property type="match status" value="1"/>
</dbReference>
<evidence type="ECO:0000256" key="6">
    <source>
        <dbReference type="ARBA" id="ARBA00023004"/>
    </source>
</evidence>
<dbReference type="InterPro" id="IPR017871">
    <property type="entry name" value="ABC_transporter-like_CS"/>
</dbReference>
<keyword evidence="2" id="KW-1003">Cell membrane</keyword>
<evidence type="ECO:0000256" key="4">
    <source>
        <dbReference type="ARBA" id="ARBA00022741"/>
    </source>
</evidence>
<comment type="caution">
    <text evidence="10">The sequence shown here is derived from an EMBL/GenBank/DDBJ whole genome shotgun (WGS) entry which is preliminary data.</text>
</comment>
<organism evidence="10 11">
    <name type="scientific">Aquimarina hainanensis</name>
    <dbReference type="NCBI Taxonomy" id="1578017"/>
    <lineage>
        <taxon>Bacteria</taxon>
        <taxon>Pseudomonadati</taxon>
        <taxon>Bacteroidota</taxon>
        <taxon>Flavobacteriia</taxon>
        <taxon>Flavobacteriales</taxon>
        <taxon>Flavobacteriaceae</taxon>
        <taxon>Aquimarina</taxon>
    </lineage>
</organism>
<evidence type="ECO:0000259" key="9">
    <source>
        <dbReference type="PROSITE" id="PS50893"/>
    </source>
</evidence>
<dbReference type="Pfam" id="PF00005">
    <property type="entry name" value="ABC_tran"/>
    <property type="match status" value="1"/>
</dbReference>
<dbReference type="Proteomes" id="UP001597459">
    <property type="component" value="Unassembled WGS sequence"/>
</dbReference>
<evidence type="ECO:0000256" key="5">
    <source>
        <dbReference type="ARBA" id="ARBA00022840"/>
    </source>
</evidence>
<evidence type="ECO:0000313" key="11">
    <source>
        <dbReference type="Proteomes" id="UP001597459"/>
    </source>
</evidence>
<evidence type="ECO:0000313" key="10">
    <source>
        <dbReference type="EMBL" id="MFD2591286.1"/>
    </source>
</evidence>
<keyword evidence="4" id="KW-0547">Nucleotide-binding</keyword>
<keyword evidence="5 10" id="KW-0067">ATP-binding</keyword>
<keyword evidence="7" id="KW-0406">Ion transport</keyword>
<dbReference type="PROSITE" id="PS00211">
    <property type="entry name" value="ABC_TRANSPORTER_1"/>
    <property type="match status" value="1"/>
</dbReference>
<dbReference type="InterPro" id="IPR050093">
    <property type="entry name" value="ABC_SmlMolc_Importer"/>
</dbReference>
<protein>
    <submittedName>
        <fullName evidence="10">ABC transporter ATP-binding protein</fullName>
    </submittedName>
</protein>
<sequence length="333" mass="37416">MSLLKIHNLSKSFDNGKTKVLDTVSFELEKGRVLTIVGESGSGKTTLIRLIAGLETPDDGIVELNDTILSSVDIMVRAEKRNVGLVFQDYALFPHMTVQENIMYGIHKQHDKKERVAEVLELVGLSGFESRYPHQLSGGQQQRVALARALAPRPEVLILDEPFSNLDVILKDQLRREIFEIIHKTGVTAIFVTHDTDDALSVSDSIIVLQKGKMIQNATAFELFNAPKTPYVASLFSAVVNFTTKELEEFRYPASESTSYMLRTSSFRIEEDTDYSVTARVLSVLFMGAYYQISVETPQGNLYTICSSNDYQNKNITIGFNQPDIFHFECQIN</sequence>
<reference evidence="11" key="1">
    <citation type="journal article" date="2019" name="Int. J. Syst. Evol. Microbiol.">
        <title>The Global Catalogue of Microorganisms (GCM) 10K type strain sequencing project: providing services to taxonomists for standard genome sequencing and annotation.</title>
        <authorList>
            <consortium name="The Broad Institute Genomics Platform"/>
            <consortium name="The Broad Institute Genome Sequencing Center for Infectious Disease"/>
            <person name="Wu L."/>
            <person name="Ma J."/>
        </authorList>
    </citation>
    <scope>NUCLEOTIDE SEQUENCE [LARGE SCALE GENOMIC DNA]</scope>
    <source>
        <strain evidence="11">KCTC 42423</strain>
    </source>
</reference>
<evidence type="ECO:0000256" key="7">
    <source>
        <dbReference type="ARBA" id="ARBA00023065"/>
    </source>
</evidence>
<dbReference type="InterPro" id="IPR015853">
    <property type="entry name" value="ABC_transpr_FbpC"/>
</dbReference>